<evidence type="ECO:0000256" key="2">
    <source>
        <dbReference type="ARBA" id="ARBA00022448"/>
    </source>
</evidence>
<dbReference type="SMART" id="SM00965">
    <property type="entry name" value="STN"/>
    <property type="match status" value="1"/>
</dbReference>
<dbReference type="RefSeq" id="WP_246172283.1">
    <property type="nucleotide sequence ID" value="NZ_VITN01000010.1"/>
</dbReference>
<evidence type="ECO:0000256" key="5">
    <source>
        <dbReference type="ARBA" id="ARBA00022692"/>
    </source>
</evidence>
<dbReference type="GO" id="GO:0006826">
    <property type="term" value="P:iron ion transport"/>
    <property type="evidence" value="ECO:0007669"/>
    <property type="project" value="UniProtKB-KW"/>
</dbReference>
<dbReference type="PROSITE" id="PS52016">
    <property type="entry name" value="TONB_DEPENDENT_REC_3"/>
    <property type="match status" value="1"/>
</dbReference>
<evidence type="ECO:0000256" key="1">
    <source>
        <dbReference type="ARBA" id="ARBA00004571"/>
    </source>
</evidence>
<dbReference type="InterPro" id="IPR037066">
    <property type="entry name" value="Plug_dom_sf"/>
</dbReference>
<dbReference type="InterPro" id="IPR010104">
    <property type="entry name" value="TonB_rcpt_bac"/>
</dbReference>
<feature type="signal peptide" evidence="12">
    <location>
        <begin position="1"/>
        <end position="26"/>
    </location>
</feature>
<evidence type="ECO:0000256" key="9">
    <source>
        <dbReference type="ARBA" id="ARBA00023237"/>
    </source>
</evidence>
<dbReference type="EMBL" id="VITN01000010">
    <property type="protein sequence ID" value="TWB18464.1"/>
    <property type="molecule type" value="Genomic_DNA"/>
</dbReference>
<comment type="caution">
    <text evidence="14">The sequence shown here is derived from an EMBL/GenBank/DDBJ whole genome shotgun (WGS) entry which is preliminary data.</text>
</comment>
<dbReference type="InterPro" id="IPR036942">
    <property type="entry name" value="Beta-barrel_TonB_sf"/>
</dbReference>
<keyword evidence="7 11" id="KW-0798">TonB box</keyword>
<comment type="subcellular location">
    <subcellularLocation>
        <location evidence="1 10">Cell outer membrane</location>
        <topology evidence="1 10">Multi-pass membrane protein</topology>
    </subcellularLocation>
</comment>
<dbReference type="InterPro" id="IPR011662">
    <property type="entry name" value="Secretin/TonB_short_N"/>
</dbReference>
<sequence>MFKSLRPMLLCGAASAVIAFSAPAVAQTRSFDLPAQPAVSAIPAFAKQAGIQIVAPAGQLDGISTQAIHGELDRKKALATLLQGTPLVVSSDDGAVVVLQVGTPAKAPVTAPKPQARVNDDPLEEVVVTSFRESLAQAKALKREAVGSEEVIVAEDIAAFPDLNLAESLQRVPGVTINRDSGEGRQITLRGLGPDFTRTQLNGMEVLGNTASGMDNRGAVSRTRSFDYSLFASELFDRVTVEKSYAAEQDEGGIGGTVGLSTAKPFDYDGFKAVFSAKGQNNSNTDSVTPRMVGLLSNRWGDFGALVSVAYSTNDSNEYGYRNWGWSQIKVNPANIGPGVSAADAAKMESGTIYAPQADTYSTWFDHRTRLGSTLALQYEPENGLKLGFDALYSRLTNDRKDYAMAAGGTNALTGNVSGTQVLQSAVIQGNTLVAANYTGVDMRNEYNTESDSTEFYQTVLHGSDQITDRLLVKGMVGYSRSDYELPYFDKVFLEAKNQGIGFDDRTTMPVNTYGFNTTDPSLWNLMRLDTQANKIVNSYKNAKLDFEYALTDSSTIKTGFEYKRFEDEGAQYNNKVFYNVPADRAIPASTKYTVPYDTLVPYIVGDVDAIYKLIGQTRDIENAKFLSPGSDYHVTEDTKGGYIQYDLDTDVMERRLKANVGLRYYSTDLTSAGSVNSGGVLKPVTVPHTYSGVLPAANLAYFVEPDLVARLSANRNISRPALSDLQAAGTITTAPFGGSLTIGNPDLKPFTADAVEGSLEYYDGKVGFVSIGAFYKKLNSFISATTVTEPYSATGYPLSFLLPGQTGATPYNVSQPVNVSGASIKGVEVAVQRDFDFLPAPFNHLGMVANGTFADGSSPAIINGKSYDLPLVNLSRFSANATLYYETETWGVRISEAYRSQYLDSIGGNGNVGEAYEPTNNVDFSAHYNVTPHVKVTLEGLNLTDEHIVQFTDLTAHRIEVNTSSGRTFLWGVTCEF</sequence>
<dbReference type="CDD" id="cd01347">
    <property type="entry name" value="ligand_gated_channel"/>
    <property type="match status" value="1"/>
</dbReference>
<organism evidence="14 15">
    <name type="scientific">Nitrospirillum amazonense</name>
    <dbReference type="NCBI Taxonomy" id="28077"/>
    <lineage>
        <taxon>Bacteria</taxon>
        <taxon>Pseudomonadati</taxon>
        <taxon>Pseudomonadota</taxon>
        <taxon>Alphaproteobacteria</taxon>
        <taxon>Rhodospirillales</taxon>
        <taxon>Azospirillaceae</taxon>
        <taxon>Nitrospirillum</taxon>
    </lineage>
</organism>
<dbReference type="SUPFAM" id="SSF56935">
    <property type="entry name" value="Porins"/>
    <property type="match status" value="1"/>
</dbReference>
<reference evidence="14 15" key="1">
    <citation type="submission" date="2019-06" db="EMBL/GenBank/DDBJ databases">
        <title>Genomic Encyclopedia of Type Strains, Phase IV (KMG-V): Genome sequencing to study the core and pangenomes of soil and plant-associated prokaryotes.</title>
        <authorList>
            <person name="Whitman W."/>
        </authorList>
    </citation>
    <scope>NUCLEOTIDE SEQUENCE [LARGE SCALE GENOMIC DNA]</scope>
    <source>
        <strain evidence="14 15">BR 11880</strain>
    </source>
</reference>
<dbReference type="InterPro" id="IPR000531">
    <property type="entry name" value="Beta-barrel_TonB"/>
</dbReference>
<dbReference type="Gene3D" id="2.40.170.20">
    <property type="entry name" value="TonB-dependent receptor, beta-barrel domain"/>
    <property type="match status" value="1"/>
</dbReference>
<evidence type="ECO:0000256" key="7">
    <source>
        <dbReference type="ARBA" id="ARBA00023077"/>
    </source>
</evidence>
<dbReference type="InterPro" id="IPR039426">
    <property type="entry name" value="TonB-dep_rcpt-like"/>
</dbReference>
<feature type="chain" id="PRO_5021797290" evidence="12">
    <location>
        <begin position="27"/>
        <end position="978"/>
    </location>
</feature>
<evidence type="ECO:0000256" key="6">
    <source>
        <dbReference type="ARBA" id="ARBA00023004"/>
    </source>
</evidence>
<dbReference type="Gene3D" id="3.55.50.30">
    <property type="match status" value="1"/>
</dbReference>
<evidence type="ECO:0000259" key="13">
    <source>
        <dbReference type="SMART" id="SM00965"/>
    </source>
</evidence>
<evidence type="ECO:0000256" key="12">
    <source>
        <dbReference type="SAM" id="SignalP"/>
    </source>
</evidence>
<dbReference type="Gene3D" id="2.170.130.10">
    <property type="entry name" value="TonB-dependent receptor, plug domain"/>
    <property type="match status" value="1"/>
</dbReference>
<dbReference type="Pfam" id="PF07715">
    <property type="entry name" value="Plug"/>
    <property type="match status" value="1"/>
</dbReference>
<keyword evidence="14" id="KW-0675">Receptor</keyword>
<evidence type="ECO:0000256" key="10">
    <source>
        <dbReference type="PROSITE-ProRule" id="PRU01360"/>
    </source>
</evidence>
<evidence type="ECO:0000256" key="11">
    <source>
        <dbReference type="RuleBase" id="RU003357"/>
    </source>
</evidence>
<keyword evidence="12" id="KW-0732">Signal</keyword>
<evidence type="ECO:0000256" key="3">
    <source>
        <dbReference type="ARBA" id="ARBA00022452"/>
    </source>
</evidence>
<keyword evidence="6" id="KW-0408">Iron</keyword>
<dbReference type="GO" id="GO:0009279">
    <property type="term" value="C:cell outer membrane"/>
    <property type="evidence" value="ECO:0007669"/>
    <property type="project" value="UniProtKB-SubCell"/>
</dbReference>
<dbReference type="PANTHER" id="PTHR40980">
    <property type="entry name" value="PLUG DOMAIN-CONTAINING PROTEIN"/>
    <property type="match status" value="1"/>
</dbReference>
<keyword evidence="3 10" id="KW-1134">Transmembrane beta strand</keyword>
<gene>
    <name evidence="14" type="ORF">FBZ89_110111</name>
</gene>
<evidence type="ECO:0000256" key="8">
    <source>
        <dbReference type="ARBA" id="ARBA00023136"/>
    </source>
</evidence>
<dbReference type="PANTHER" id="PTHR40980:SF3">
    <property type="entry name" value="TONB-DEPENDENT RECEPTOR-LIKE BETA-BARREL DOMAIN-CONTAINING PROTEIN"/>
    <property type="match status" value="1"/>
</dbReference>
<evidence type="ECO:0000313" key="14">
    <source>
        <dbReference type="EMBL" id="TWB18464.1"/>
    </source>
</evidence>
<evidence type="ECO:0000256" key="4">
    <source>
        <dbReference type="ARBA" id="ARBA00022496"/>
    </source>
</evidence>
<dbReference type="InterPro" id="IPR012910">
    <property type="entry name" value="Plug_dom"/>
</dbReference>
<proteinExistence type="inferred from homology"/>
<protein>
    <submittedName>
        <fullName evidence="14">TonB-dependent receptor</fullName>
    </submittedName>
</protein>
<keyword evidence="4" id="KW-0410">Iron transport</keyword>
<keyword evidence="5 10" id="KW-0812">Transmembrane</keyword>
<dbReference type="Pfam" id="PF00593">
    <property type="entry name" value="TonB_dep_Rec_b-barrel"/>
    <property type="match status" value="1"/>
</dbReference>
<dbReference type="Proteomes" id="UP000319859">
    <property type="component" value="Unassembled WGS sequence"/>
</dbReference>
<accession>A0A560FA42</accession>
<dbReference type="AlphaFoldDB" id="A0A560FA42"/>
<feature type="domain" description="Secretin/TonB short N-terminal" evidence="13">
    <location>
        <begin position="51"/>
        <end position="101"/>
    </location>
</feature>
<keyword evidence="8 10" id="KW-0472">Membrane</keyword>
<name>A0A560FA42_9PROT</name>
<evidence type="ECO:0000313" key="15">
    <source>
        <dbReference type="Proteomes" id="UP000319859"/>
    </source>
</evidence>
<keyword evidence="2 10" id="KW-0813">Transport</keyword>
<dbReference type="NCBIfam" id="TIGR01782">
    <property type="entry name" value="TonB-Xanth-Caul"/>
    <property type="match status" value="1"/>
</dbReference>
<keyword evidence="4" id="KW-0406">Ion transport</keyword>
<comment type="similarity">
    <text evidence="10 11">Belongs to the TonB-dependent receptor family.</text>
</comment>
<keyword evidence="9 10" id="KW-0998">Cell outer membrane</keyword>